<dbReference type="AlphaFoldDB" id="A0A1F7X8D1"/>
<dbReference type="CDD" id="cd00085">
    <property type="entry name" value="HNHc"/>
    <property type="match status" value="1"/>
</dbReference>
<dbReference type="EMBL" id="MGFS01000023">
    <property type="protein sequence ID" value="OGM11231.1"/>
    <property type="molecule type" value="Genomic_DNA"/>
</dbReference>
<dbReference type="InterPro" id="IPR003615">
    <property type="entry name" value="HNH_nuc"/>
</dbReference>
<dbReference type="Proteomes" id="UP000177053">
    <property type="component" value="Unassembled WGS sequence"/>
</dbReference>
<protein>
    <recommendedName>
        <fullName evidence="5">HNH nuclease domain-containing protein</fullName>
    </recommendedName>
</protein>
<dbReference type="GO" id="GO:0004519">
    <property type="term" value="F:endonuclease activity"/>
    <property type="evidence" value="ECO:0007669"/>
    <property type="project" value="InterPro"/>
</dbReference>
<dbReference type="PANTHER" id="PTHR39639">
    <property type="entry name" value="CHROMOSOME 16, WHOLE GENOME SHOTGUN SEQUENCE"/>
    <property type="match status" value="1"/>
</dbReference>
<evidence type="ECO:0000313" key="3">
    <source>
        <dbReference type="EMBL" id="OGM11231.1"/>
    </source>
</evidence>
<reference evidence="3 4" key="1">
    <citation type="journal article" date="2016" name="Nat. Commun.">
        <title>Thousands of microbial genomes shed light on interconnected biogeochemical processes in an aquifer system.</title>
        <authorList>
            <person name="Anantharaman K."/>
            <person name="Brown C.T."/>
            <person name="Hug L.A."/>
            <person name="Sharon I."/>
            <person name="Castelle C.J."/>
            <person name="Probst A.J."/>
            <person name="Thomas B.C."/>
            <person name="Singh A."/>
            <person name="Wilkins M.J."/>
            <person name="Karaoz U."/>
            <person name="Brodie E.L."/>
            <person name="Williams K.H."/>
            <person name="Hubbard S.S."/>
            <person name="Banfield J.F."/>
        </authorList>
    </citation>
    <scope>NUCLEOTIDE SEQUENCE [LARGE SCALE GENOMIC DNA]</scope>
</reference>
<evidence type="ECO:0000259" key="1">
    <source>
        <dbReference type="Pfam" id="PF01844"/>
    </source>
</evidence>
<dbReference type="InterPro" id="IPR004919">
    <property type="entry name" value="GmrSD_N"/>
</dbReference>
<dbReference type="Gene3D" id="1.10.30.50">
    <property type="match status" value="1"/>
</dbReference>
<accession>A0A1F7X8D1</accession>
<dbReference type="GO" id="GO:0003676">
    <property type="term" value="F:nucleic acid binding"/>
    <property type="evidence" value="ECO:0007669"/>
    <property type="project" value="InterPro"/>
</dbReference>
<comment type="caution">
    <text evidence="3">The sequence shown here is derived from an EMBL/GenBank/DDBJ whole genome shotgun (WGS) entry which is preliminary data.</text>
</comment>
<dbReference type="Pfam" id="PF03235">
    <property type="entry name" value="GmrSD_N"/>
    <property type="match status" value="1"/>
</dbReference>
<proteinExistence type="predicted"/>
<dbReference type="Pfam" id="PF01844">
    <property type="entry name" value="HNH"/>
    <property type="match status" value="1"/>
</dbReference>
<gene>
    <name evidence="3" type="ORF">A2Z22_00740</name>
</gene>
<name>A0A1F7X8D1_9BACT</name>
<evidence type="ECO:0008006" key="5">
    <source>
        <dbReference type="Google" id="ProtNLM"/>
    </source>
</evidence>
<dbReference type="GO" id="GO:0008270">
    <property type="term" value="F:zinc ion binding"/>
    <property type="evidence" value="ECO:0007669"/>
    <property type="project" value="InterPro"/>
</dbReference>
<sequence length="415" mass="49253">MVTVQKYINNQHKYKVDETYQRPPDAWSTEDKQCFIDTILRGEPIPVFFLNYNSNEEVFYIVDGQQRLNAIKNFYNNKIKLNKKFSGKENQGKTFNAENVITDQQRDSFLNYKLNFHIMEDYDDERVRLIFSRLQRGKPLQLGERLNAKPGEIVQRMREIAEHPFFQKSIGVYKGRYGVYPDAIRILFYEKFGAKQMGSDELYNFFDNNKDLDKNDKDFKNALSVLNFLSKCFPTEPGEYHYLEKHAWVLAVYTMVRDLRVGYSLVDKEKVIRTFIEDFHGKVYSEDFRNSNVNYQRFYDNVRGGWSEKIITIRRNILIKEFLKKHEIEELDEKRQISEEDKIAAFEKNSSCELCGYSSFKDFRGAEYHHKIRYIEGGKSRLENISVLCSKCHDRIHGKEKIELPSEDEITDNNE</sequence>
<evidence type="ECO:0000313" key="4">
    <source>
        <dbReference type="Proteomes" id="UP000177053"/>
    </source>
</evidence>
<feature type="domain" description="HNH" evidence="1">
    <location>
        <begin position="352"/>
        <end position="397"/>
    </location>
</feature>
<evidence type="ECO:0000259" key="2">
    <source>
        <dbReference type="Pfam" id="PF03235"/>
    </source>
</evidence>
<feature type="domain" description="GmrSD restriction endonucleases N-terminal" evidence="2">
    <location>
        <begin position="6"/>
        <end position="147"/>
    </location>
</feature>
<dbReference type="InterPro" id="IPR002711">
    <property type="entry name" value="HNH"/>
</dbReference>
<organism evidence="3 4">
    <name type="scientific">Candidatus Woesebacteria bacterium RBG_16_34_12</name>
    <dbReference type="NCBI Taxonomy" id="1802480"/>
    <lineage>
        <taxon>Bacteria</taxon>
        <taxon>Candidatus Woeseibacteriota</taxon>
    </lineage>
</organism>
<dbReference type="PANTHER" id="PTHR39639:SF1">
    <property type="entry name" value="DUF262 DOMAIN-CONTAINING PROTEIN"/>
    <property type="match status" value="1"/>
</dbReference>